<keyword evidence="1" id="KW-0805">Transcription regulation</keyword>
<dbReference type="PROSITE" id="PS01117">
    <property type="entry name" value="HTH_MARR_1"/>
    <property type="match status" value="1"/>
</dbReference>
<keyword evidence="3" id="KW-0804">Transcription</keyword>
<dbReference type="Gene3D" id="1.10.10.10">
    <property type="entry name" value="Winged helix-like DNA-binding domain superfamily/Winged helix DNA-binding domain"/>
    <property type="match status" value="1"/>
</dbReference>
<dbReference type="PROSITE" id="PS50995">
    <property type="entry name" value="HTH_MARR_2"/>
    <property type="match status" value="1"/>
</dbReference>
<proteinExistence type="predicted"/>
<evidence type="ECO:0000313" key="6">
    <source>
        <dbReference type="Proteomes" id="UP000010121"/>
    </source>
</evidence>
<keyword evidence="6" id="KW-1185">Reference proteome</keyword>
<dbReference type="InterPro" id="IPR036390">
    <property type="entry name" value="WH_DNA-bd_sf"/>
</dbReference>
<evidence type="ECO:0000256" key="1">
    <source>
        <dbReference type="ARBA" id="ARBA00023015"/>
    </source>
</evidence>
<dbReference type="InterPro" id="IPR039422">
    <property type="entry name" value="MarR/SlyA-like"/>
</dbReference>
<dbReference type="RefSeq" id="WP_008029453.1">
    <property type="nucleotide sequence ID" value="NZ_ACYY01000007.1"/>
</dbReference>
<dbReference type="STRING" id="371731.Rsw2DRAFT_1409"/>
<keyword evidence="2" id="KW-0238">DNA-binding</keyword>
<reference evidence="5 6" key="1">
    <citation type="submission" date="2009-08" db="EMBL/GenBank/DDBJ databases">
        <title>The draft genome of Rhodobacter sp. SW2.</title>
        <authorList>
            <consortium name="US DOE Joint Genome Institute (JGI-PGF)"/>
            <person name="Lucas S."/>
            <person name="Copeland A."/>
            <person name="Lapidus A."/>
            <person name="Glavina del Rio T."/>
            <person name="Tice H."/>
            <person name="Bruce D."/>
            <person name="Goodwin L."/>
            <person name="Pitluck S."/>
            <person name="Larimer F."/>
            <person name="Land M.L."/>
            <person name="Hauser L."/>
            <person name="Emerson D."/>
        </authorList>
    </citation>
    <scope>NUCLEOTIDE SEQUENCE [LARGE SCALE GENOMIC DNA]</scope>
    <source>
        <strain evidence="5 6">SW2</strain>
    </source>
</reference>
<dbReference type="PANTHER" id="PTHR33164:SF64">
    <property type="entry name" value="TRANSCRIPTIONAL REGULATOR SLYA"/>
    <property type="match status" value="1"/>
</dbReference>
<evidence type="ECO:0000313" key="5">
    <source>
        <dbReference type="EMBL" id="EEW25640.1"/>
    </source>
</evidence>
<dbReference type="GO" id="GO:0003700">
    <property type="term" value="F:DNA-binding transcription factor activity"/>
    <property type="evidence" value="ECO:0007669"/>
    <property type="project" value="InterPro"/>
</dbReference>
<dbReference type="InterPro" id="IPR000835">
    <property type="entry name" value="HTH_MarR-typ"/>
</dbReference>
<organism evidence="5 6">
    <name type="scientific">Rhodobacter ferrooxidans</name>
    <dbReference type="NCBI Taxonomy" id="371731"/>
    <lineage>
        <taxon>Bacteria</taxon>
        <taxon>Pseudomonadati</taxon>
        <taxon>Pseudomonadota</taxon>
        <taxon>Alphaproteobacteria</taxon>
        <taxon>Rhodobacterales</taxon>
        <taxon>Rhodobacter group</taxon>
        <taxon>Rhodobacter</taxon>
    </lineage>
</organism>
<dbReference type="Proteomes" id="UP000010121">
    <property type="component" value="Unassembled WGS sequence"/>
</dbReference>
<protein>
    <submittedName>
        <fullName evidence="5">Transcriptional regulator, MarR family</fullName>
    </submittedName>
</protein>
<evidence type="ECO:0000259" key="4">
    <source>
        <dbReference type="PROSITE" id="PS50995"/>
    </source>
</evidence>
<name>C8S031_9RHOB</name>
<dbReference type="OrthoDB" id="582199at2"/>
<dbReference type="EMBL" id="ACYY01000007">
    <property type="protein sequence ID" value="EEW25640.1"/>
    <property type="molecule type" value="Genomic_DNA"/>
</dbReference>
<dbReference type="AlphaFoldDB" id="C8S031"/>
<dbReference type="PRINTS" id="PR00598">
    <property type="entry name" value="HTHMARR"/>
</dbReference>
<sequence>MKSDSPSPDSPSLGLLLHDAARAMRKRFEQRSEALGLSSAQWRLLLHVSREGRAVQSRLADLLEIEPISVSRLLDRMERAGWVMREADPLDRRVRVVVPTAKALQARDNIRAMADAVYDQALAGLSPAERAALVAGLATIVTNLAVSGADGICRNSPEIEA</sequence>
<dbReference type="GO" id="GO:0006950">
    <property type="term" value="P:response to stress"/>
    <property type="evidence" value="ECO:0007669"/>
    <property type="project" value="TreeGrafter"/>
</dbReference>
<comment type="caution">
    <text evidence="5">The sequence shown here is derived from an EMBL/GenBank/DDBJ whole genome shotgun (WGS) entry which is preliminary data.</text>
</comment>
<evidence type="ECO:0000256" key="3">
    <source>
        <dbReference type="ARBA" id="ARBA00023163"/>
    </source>
</evidence>
<dbReference type="eggNOG" id="COG1846">
    <property type="taxonomic scope" value="Bacteria"/>
</dbReference>
<dbReference type="GO" id="GO:0003677">
    <property type="term" value="F:DNA binding"/>
    <property type="evidence" value="ECO:0007669"/>
    <property type="project" value="UniProtKB-KW"/>
</dbReference>
<feature type="domain" description="HTH marR-type" evidence="4">
    <location>
        <begin position="10"/>
        <end position="142"/>
    </location>
</feature>
<gene>
    <name evidence="5" type="ORF">Rsw2DRAFT_1409</name>
</gene>
<evidence type="ECO:0000256" key="2">
    <source>
        <dbReference type="ARBA" id="ARBA00023125"/>
    </source>
</evidence>
<dbReference type="Pfam" id="PF12802">
    <property type="entry name" value="MarR_2"/>
    <property type="match status" value="1"/>
</dbReference>
<dbReference type="SUPFAM" id="SSF46785">
    <property type="entry name" value="Winged helix' DNA-binding domain"/>
    <property type="match status" value="1"/>
</dbReference>
<dbReference type="SMART" id="SM00347">
    <property type="entry name" value="HTH_MARR"/>
    <property type="match status" value="1"/>
</dbReference>
<dbReference type="InterPro" id="IPR023187">
    <property type="entry name" value="Tscrpt_reg_MarR-type_CS"/>
</dbReference>
<dbReference type="PANTHER" id="PTHR33164">
    <property type="entry name" value="TRANSCRIPTIONAL REGULATOR, MARR FAMILY"/>
    <property type="match status" value="1"/>
</dbReference>
<dbReference type="InterPro" id="IPR036388">
    <property type="entry name" value="WH-like_DNA-bd_sf"/>
</dbReference>
<accession>C8S031</accession>